<feature type="transmembrane region" description="Helical" evidence="1">
    <location>
        <begin position="29"/>
        <end position="48"/>
    </location>
</feature>
<evidence type="ECO:0000256" key="1">
    <source>
        <dbReference type="SAM" id="Phobius"/>
    </source>
</evidence>
<feature type="transmembrane region" description="Helical" evidence="1">
    <location>
        <begin position="100"/>
        <end position="120"/>
    </location>
</feature>
<dbReference type="AlphaFoldDB" id="A0A8E2F8Z1"/>
<protein>
    <submittedName>
        <fullName evidence="2">Uncharacterized protein</fullName>
    </submittedName>
</protein>
<keyword evidence="1" id="KW-0472">Membrane</keyword>
<keyword evidence="1" id="KW-1133">Transmembrane helix</keyword>
<evidence type="ECO:0000313" key="3">
    <source>
        <dbReference type="Proteomes" id="UP000250140"/>
    </source>
</evidence>
<accession>A0A8E2F8Z1</accession>
<keyword evidence="1" id="KW-0812">Transmembrane</keyword>
<name>A0A8E2F8Z1_9PEZI</name>
<evidence type="ECO:0000313" key="2">
    <source>
        <dbReference type="EMBL" id="OCL12118.1"/>
    </source>
</evidence>
<feature type="transmembrane region" description="Helical" evidence="1">
    <location>
        <begin position="60"/>
        <end position="79"/>
    </location>
</feature>
<sequence length="128" mass="14941">MQCSFPFPISWFDCSGRLRMVHICVMSELYPPLLYILWPGSIADWILVTQQKTVITVNTLLLGFPSKVGADLVSLRNYRLSKKIFRRSMSRFIFMRRVKFILVEFLIHTTFILLIGLSGYDSPYSIIR</sequence>
<gene>
    <name evidence="2" type="ORF">AOQ84DRAFT_164508</name>
</gene>
<proteinExistence type="predicted"/>
<reference evidence="2 3" key="1">
    <citation type="journal article" date="2016" name="Nat. Commun.">
        <title>Ectomycorrhizal ecology is imprinted in the genome of the dominant symbiotic fungus Cenococcum geophilum.</title>
        <authorList>
            <consortium name="DOE Joint Genome Institute"/>
            <person name="Peter M."/>
            <person name="Kohler A."/>
            <person name="Ohm R.A."/>
            <person name="Kuo A."/>
            <person name="Krutzmann J."/>
            <person name="Morin E."/>
            <person name="Arend M."/>
            <person name="Barry K.W."/>
            <person name="Binder M."/>
            <person name="Choi C."/>
            <person name="Clum A."/>
            <person name="Copeland A."/>
            <person name="Grisel N."/>
            <person name="Haridas S."/>
            <person name="Kipfer T."/>
            <person name="LaButti K."/>
            <person name="Lindquist E."/>
            <person name="Lipzen A."/>
            <person name="Maire R."/>
            <person name="Meier B."/>
            <person name="Mihaltcheva S."/>
            <person name="Molinier V."/>
            <person name="Murat C."/>
            <person name="Poggeler S."/>
            <person name="Quandt C.A."/>
            <person name="Sperisen C."/>
            <person name="Tritt A."/>
            <person name="Tisserant E."/>
            <person name="Crous P.W."/>
            <person name="Henrissat B."/>
            <person name="Nehls U."/>
            <person name="Egli S."/>
            <person name="Spatafora J.W."/>
            <person name="Grigoriev I.V."/>
            <person name="Martin F.M."/>
        </authorList>
    </citation>
    <scope>NUCLEOTIDE SEQUENCE [LARGE SCALE GENOMIC DNA]</scope>
    <source>
        <strain evidence="2 3">CBS 207.34</strain>
    </source>
</reference>
<organism evidence="2 3">
    <name type="scientific">Glonium stellatum</name>
    <dbReference type="NCBI Taxonomy" id="574774"/>
    <lineage>
        <taxon>Eukaryota</taxon>
        <taxon>Fungi</taxon>
        <taxon>Dikarya</taxon>
        <taxon>Ascomycota</taxon>
        <taxon>Pezizomycotina</taxon>
        <taxon>Dothideomycetes</taxon>
        <taxon>Pleosporomycetidae</taxon>
        <taxon>Gloniales</taxon>
        <taxon>Gloniaceae</taxon>
        <taxon>Glonium</taxon>
    </lineage>
</organism>
<dbReference type="EMBL" id="KV748921">
    <property type="protein sequence ID" value="OCL12118.1"/>
    <property type="molecule type" value="Genomic_DNA"/>
</dbReference>
<dbReference type="Proteomes" id="UP000250140">
    <property type="component" value="Unassembled WGS sequence"/>
</dbReference>
<keyword evidence="3" id="KW-1185">Reference proteome</keyword>